<dbReference type="Proteomes" id="UP000034798">
    <property type="component" value="Unassembled WGS sequence"/>
</dbReference>
<name>A0A0G0D254_9BACT</name>
<gene>
    <name evidence="1" type="ORF">UR91_C0020G0015</name>
</gene>
<comment type="caution">
    <text evidence="1">The sequence shown here is derived from an EMBL/GenBank/DDBJ whole genome shotgun (WGS) entry which is preliminary data.</text>
</comment>
<organism evidence="1 2">
    <name type="scientific">Candidatus Nomurabacteria bacterium GW2011_GWC2_35_8</name>
    <dbReference type="NCBI Taxonomy" id="1618752"/>
    <lineage>
        <taxon>Bacteria</taxon>
        <taxon>Candidatus Nomuraibacteriota</taxon>
    </lineage>
</organism>
<protein>
    <submittedName>
        <fullName evidence="1">Uncharacterized protein</fullName>
    </submittedName>
</protein>
<accession>A0A0G0D254</accession>
<dbReference type="EMBL" id="LBQZ01000020">
    <property type="protein sequence ID" value="KKP88359.1"/>
    <property type="molecule type" value="Genomic_DNA"/>
</dbReference>
<reference evidence="1 2" key="1">
    <citation type="journal article" date="2015" name="Nature">
        <title>rRNA introns, odd ribosomes, and small enigmatic genomes across a large radiation of phyla.</title>
        <authorList>
            <person name="Brown C.T."/>
            <person name="Hug L.A."/>
            <person name="Thomas B.C."/>
            <person name="Sharon I."/>
            <person name="Castelle C.J."/>
            <person name="Singh A."/>
            <person name="Wilkins M.J."/>
            <person name="Williams K.H."/>
            <person name="Banfield J.F."/>
        </authorList>
    </citation>
    <scope>NUCLEOTIDE SEQUENCE [LARGE SCALE GENOMIC DNA]</scope>
</reference>
<sequence length="115" mass="12760">MNTETESGQNMGEKVTAFMMRIKARCQREVIAFPVADVSSVLCSEDFEDEVVELLREYIEKHRKDGVLEQALEAPRKHLTDDAAACAVIGDNNRGPVIGQEEAPEVYTGPRPLVV</sequence>
<evidence type="ECO:0000313" key="1">
    <source>
        <dbReference type="EMBL" id="KKP88359.1"/>
    </source>
</evidence>
<proteinExistence type="predicted"/>
<evidence type="ECO:0000313" key="2">
    <source>
        <dbReference type="Proteomes" id="UP000034798"/>
    </source>
</evidence>
<dbReference type="AlphaFoldDB" id="A0A0G0D254"/>